<reference evidence="1" key="1">
    <citation type="submission" date="2021-02" db="EMBL/GenBank/DDBJ databases">
        <authorList>
            <consortium name="DOE Joint Genome Institute"/>
            <person name="Ahrendt S."/>
            <person name="Looney B.P."/>
            <person name="Miyauchi S."/>
            <person name="Morin E."/>
            <person name="Drula E."/>
            <person name="Courty P.E."/>
            <person name="Chicoki N."/>
            <person name="Fauchery L."/>
            <person name="Kohler A."/>
            <person name="Kuo A."/>
            <person name="Labutti K."/>
            <person name="Pangilinan J."/>
            <person name="Lipzen A."/>
            <person name="Riley R."/>
            <person name="Andreopoulos W."/>
            <person name="He G."/>
            <person name="Johnson J."/>
            <person name="Barry K.W."/>
            <person name="Grigoriev I.V."/>
            <person name="Nagy L."/>
            <person name="Hibbett D."/>
            <person name="Henrissat B."/>
            <person name="Matheny P.B."/>
            <person name="Labbe J."/>
            <person name="Martin F."/>
        </authorList>
    </citation>
    <scope>NUCLEOTIDE SEQUENCE</scope>
    <source>
        <strain evidence="1">FP105234-sp</strain>
    </source>
</reference>
<keyword evidence="2" id="KW-1185">Reference proteome</keyword>
<evidence type="ECO:0000313" key="1">
    <source>
        <dbReference type="EMBL" id="KAI0044360.1"/>
    </source>
</evidence>
<comment type="caution">
    <text evidence="1">The sequence shown here is derived from an EMBL/GenBank/DDBJ whole genome shotgun (WGS) entry which is preliminary data.</text>
</comment>
<name>A0ACB8RJY3_9AGAM</name>
<organism evidence="1 2">
    <name type="scientific">Auriscalpium vulgare</name>
    <dbReference type="NCBI Taxonomy" id="40419"/>
    <lineage>
        <taxon>Eukaryota</taxon>
        <taxon>Fungi</taxon>
        <taxon>Dikarya</taxon>
        <taxon>Basidiomycota</taxon>
        <taxon>Agaricomycotina</taxon>
        <taxon>Agaricomycetes</taxon>
        <taxon>Russulales</taxon>
        <taxon>Auriscalpiaceae</taxon>
        <taxon>Auriscalpium</taxon>
    </lineage>
</organism>
<reference evidence="1" key="2">
    <citation type="journal article" date="2022" name="New Phytol.">
        <title>Evolutionary transition to the ectomycorrhizal habit in the genomes of a hyperdiverse lineage of mushroom-forming fungi.</title>
        <authorList>
            <person name="Looney B."/>
            <person name="Miyauchi S."/>
            <person name="Morin E."/>
            <person name="Drula E."/>
            <person name="Courty P.E."/>
            <person name="Kohler A."/>
            <person name="Kuo A."/>
            <person name="LaButti K."/>
            <person name="Pangilinan J."/>
            <person name="Lipzen A."/>
            <person name="Riley R."/>
            <person name="Andreopoulos W."/>
            <person name="He G."/>
            <person name="Johnson J."/>
            <person name="Nolan M."/>
            <person name="Tritt A."/>
            <person name="Barry K.W."/>
            <person name="Grigoriev I.V."/>
            <person name="Nagy L.G."/>
            <person name="Hibbett D."/>
            <person name="Henrissat B."/>
            <person name="Matheny P.B."/>
            <person name="Labbe J."/>
            <person name="Martin F.M."/>
        </authorList>
    </citation>
    <scope>NUCLEOTIDE SEQUENCE</scope>
    <source>
        <strain evidence="1">FP105234-sp</strain>
    </source>
</reference>
<accession>A0ACB8RJY3</accession>
<sequence>MAARPSRSSSIPIPRASSTTLPSFGDVLSMPMNASPPILPRPRIGSVTHSTIGMSPPARPTSRSYTAGGAVLPPVIPRIIRANHSSTGASSSASWEDAACTPPPSSPTRVRRPSAGAASLRSPSHRTFSHGLPGPSLPNYTPQVAPAPFPRPGYLEHSALRHLLQTELPPQLPPSRYAQPAPTTPAYTLRLEHAAVTPSSDSDEDSNGSPPPPPRPTPASATRPVSDATAMVGSSPVFRLPTRWSEQDRHTYLSVSADGRELNYNGFQSKPR</sequence>
<protein>
    <submittedName>
        <fullName evidence="1">Uncharacterized protein</fullName>
    </submittedName>
</protein>
<proteinExistence type="predicted"/>
<gene>
    <name evidence="1" type="ORF">FA95DRAFT_262129</name>
</gene>
<dbReference type="Proteomes" id="UP000814033">
    <property type="component" value="Unassembled WGS sequence"/>
</dbReference>
<dbReference type="EMBL" id="MU275985">
    <property type="protein sequence ID" value="KAI0044360.1"/>
    <property type="molecule type" value="Genomic_DNA"/>
</dbReference>
<evidence type="ECO:0000313" key="2">
    <source>
        <dbReference type="Proteomes" id="UP000814033"/>
    </source>
</evidence>